<comment type="caution">
    <text evidence="1">The sequence shown here is derived from an EMBL/GenBank/DDBJ whole genome shotgun (WGS) entry which is preliminary data.</text>
</comment>
<dbReference type="RefSeq" id="WP_058506218.1">
    <property type="nucleotide sequence ID" value="NZ_CAAAIK010000018.1"/>
</dbReference>
<dbReference type="EMBL" id="LNYS01000002">
    <property type="protein sequence ID" value="KTD52627.1"/>
    <property type="molecule type" value="Genomic_DNA"/>
</dbReference>
<dbReference type="AlphaFoldDB" id="A0A0W0Y7Z2"/>
<name>A0A0W0Y7Z2_9GAMM</name>
<gene>
    <name evidence="1" type="ORF">Lqui_0080</name>
</gene>
<protein>
    <recommendedName>
        <fullName evidence="3">Antitoxin Xre/MbcA/ParS-like toxin-binding domain-containing protein</fullName>
    </recommendedName>
</protein>
<evidence type="ECO:0000313" key="2">
    <source>
        <dbReference type="Proteomes" id="UP000054618"/>
    </source>
</evidence>
<dbReference type="OrthoDB" id="5956741at2"/>
<dbReference type="Proteomes" id="UP000054618">
    <property type="component" value="Unassembled WGS sequence"/>
</dbReference>
<sequence>MNTNSLNDFLTTVPNHDYLHLLDGNTPKKVADFLDLSRTDISKAMRMEKERVRLDDQINKDLKQRLQEIANICELMAGYFNGDVNKTALWFKIKNPALGGISPRDMIRYGRYKKLELFIRNALAGINP</sequence>
<accession>A0A0W0Y7Z2</accession>
<proteinExistence type="predicted"/>
<organism evidence="1 2">
    <name type="scientific">Legionella quinlivanii</name>
    <dbReference type="NCBI Taxonomy" id="45073"/>
    <lineage>
        <taxon>Bacteria</taxon>
        <taxon>Pseudomonadati</taxon>
        <taxon>Pseudomonadota</taxon>
        <taxon>Gammaproteobacteria</taxon>
        <taxon>Legionellales</taxon>
        <taxon>Legionellaceae</taxon>
        <taxon>Legionella</taxon>
    </lineage>
</organism>
<evidence type="ECO:0000313" key="1">
    <source>
        <dbReference type="EMBL" id="KTD52627.1"/>
    </source>
</evidence>
<evidence type="ECO:0008006" key="3">
    <source>
        <dbReference type="Google" id="ProtNLM"/>
    </source>
</evidence>
<keyword evidence="2" id="KW-1185">Reference proteome</keyword>
<dbReference type="PATRIC" id="fig|45073.5.peg.84"/>
<reference evidence="1 2" key="1">
    <citation type="submission" date="2015-11" db="EMBL/GenBank/DDBJ databases">
        <title>Genomic analysis of 38 Legionella species identifies large and diverse effector repertoires.</title>
        <authorList>
            <person name="Burstein D."/>
            <person name="Amaro F."/>
            <person name="Zusman T."/>
            <person name="Lifshitz Z."/>
            <person name="Cohen O."/>
            <person name="Gilbert J.A."/>
            <person name="Pupko T."/>
            <person name="Shuman H.A."/>
            <person name="Segal G."/>
        </authorList>
    </citation>
    <scope>NUCLEOTIDE SEQUENCE [LARGE SCALE GENOMIC DNA]</scope>
    <source>
        <strain evidence="1 2">CDC#1442-AUS-E</strain>
    </source>
</reference>